<dbReference type="EMBL" id="JBEPEK010000010">
    <property type="protein sequence ID" value="MER7178397.1"/>
    <property type="molecule type" value="Genomic_DNA"/>
</dbReference>
<dbReference type="PANTHER" id="PTHR46796">
    <property type="entry name" value="HTH-TYPE TRANSCRIPTIONAL ACTIVATOR RHAS-RELATED"/>
    <property type="match status" value="1"/>
</dbReference>
<dbReference type="InterPro" id="IPR018060">
    <property type="entry name" value="HTH_AraC"/>
</dbReference>
<dbReference type="InterPro" id="IPR009057">
    <property type="entry name" value="Homeodomain-like_sf"/>
</dbReference>
<dbReference type="Gene3D" id="1.10.10.60">
    <property type="entry name" value="Homeodomain-like"/>
    <property type="match status" value="1"/>
</dbReference>
<dbReference type="SMART" id="SM00342">
    <property type="entry name" value="HTH_ARAC"/>
    <property type="match status" value="1"/>
</dbReference>
<evidence type="ECO:0000256" key="2">
    <source>
        <dbReference type="ARBA" id="ARBA00023125"/>
    </source>
</evidence>
<dbReference type="RefSeq" id="WP_350776705.1">
    <property type="nucleotide sequence ID" value="NZ_JBEPEK010000010.1"/>
</dbReference>
<dbReference type="InterPro" id="IPR050204">
    <property type="entry name" value="AraC_XylS_family_regulators"/>
</dbReference>
<evidence type="ECO:0000313" key="6">
    <source>
        <dbReference type="Proteomes" id="UP001474181"/>
    </source>
</evidence>
<feature type="domain" description="HTH araC/xylS-type" evidence="4">
    <location>
        <begin position="234"/>
        <end position="334"/>
    </location>
</feature>
<dbReference type="PROSITE" id="PS01124">
    <property type="entry name" value="HTH_ARAC_FAMILY_2"/>
    <property type="match status" value="1"/>
</dbReference>
<dbReference type="Proteomes" id="UP001474181">
    <property type="component" value="Unassembled WGS sequence"/>
</dbReference>
<keyword evidence="1" id="KW-0805">Transcription regulation</keyword>
<sequence length="356" mass="38538">MRSEVPQNSANPSSDYGHATNYASIMNLTPQQIHESVRPFAEWEGGPFAHLTGLEIPQPNAAHGFNFSANGHLFDDLLSAEVYCDSLTGISGRGEGQDPIVADLVTAGSLRFSGKAGESTVEPGQICIRDTNMPWKFSCAPGTRIRVVTVPRPLLVSRIGSAKVFNHAYVADVKTPEVRFLTNFLEVVERSSADLDRSTSARNLALSACTALFSEILSQHPDATLSDYPQTALEVARNVIEKNLERSDLSPVVVAHMAGVSLRTLQRSFAESNDSIMAFVRRNRLQRAHDDLIRLGSAARVSEIAARWHFSDASHFIRTFKSAYGASPAAYLRAYGNPGAQAQVSTHSEGEAPAGA</sequence>
<accession>A0ABV1WNL3</accession>
<proteinExistence type="predicted"/>
<gene>
    <name evidence="5" type="ORF">ABT404_02685</name>
</gene>
<evidence type="ECO:0000256" key="1">
    <source>
        <dbReference type="ARBA" id="ARBA00023015"/>
    </source>
</evidence>
<evidence type="ECO:0000313" key="5">
    <source>
        <dbReference type="EMBL" id="MER7178397.1"/>
    </source>
</evidence>
<protein>
    <submittedName>
        <fullName evidence="5">Helix-turn-helix domain-containing protein</fullName>
    </submittedName>
</protein>
<dbReference type="InterPro" id="IPR020449">
    <property type="entry name" value="Tscrpt_reg_AraC-type_HTH"/>
</dbReference>
<dbReference type="PRINTS" id="PR00032">
    <property type="entry name" value="HTHARAC"/>
</dbReference>
<evidence type="ECO:0000259" key="4">
    <source>
        <dbReference type="PROSITE" id="PS01124"/>
    </source>
</evidence>
<keyword evidence="6" id="KW-1185">Reference proteome</keyword>
<dbReference type="PANTHER" id="PTHR46796:SF6">
    <property type="entry name" value="ARAC SUBFAMILY"/>
    <property type="match status" value="1"/>
</dbReference>
<keyword evidence="2" id="KW-0238">DNA-binding</keyword>
<dbReference type="Pfam" id="PF12833">
    <property type="entry name" value="HTH_18"/>
    <property type="match status" value="1"/>
</dbReference>
<keyword evidence="3" id="KW-0804">Transcription</keyword>
<name>A0ABV1WNL3_9ACTN</name>
<organism evidence="5 6">
    <name type="scientific">Streptomyces hyaluromycini</name>
    <dbReference type="NCBI Taxonomy" id="1377993"/>
    <lineage>
        <taxon>Bacteria</taxon>
        <taxon>Bacillati</taxon>
        <taxon>Actinomycetota</taxon>
        <taxon>Actinomycetes</taxon>
        <taxon>Kitasatosporales</taxon>
        <taxon>Streptomycetaceae</taxon>
        <taxon>Streptomyces</taxon>
    </lineage>
</organism>
<evidence type="ECO:0000256" key="3">
    <source>
        <dbReference type="ARBA" id="ARBA00023163"/>
    </source>
</evidence>
<dbReference type="SUPFAM" id="SSF46689">
    <property type="entry name" value="Homeodomain-like"/>
    <property type="match status" value="1"/>
</dbReference>
<reference evidence="5 6" key="1">
    <citation type="submission" date="2024-06" db="EMBL/GenBank/DDBJ databases">
        <title>The Natural Products Discovery Center: Release of the First 8490 Sequenced Strains for Exploring Actinobacteria Biosynthetic Diversity.</title>
        <authorList>
            <person name="Kalkreuter E."/>
            <person name="Kautsar S.A."/>
            <person name="Yang D."/>
            <person name="Bader C.D."/>
            <person name="Teijaro C.N."/>
            <person name="Fluegel L."/>
            <person name="Davis C.M."/>
            <person name="Simpson J.R."/>
            <person name="Lauterbach L."/>
            <person name="Steele A.D."/>
            <person name="Gui C."/>
            <person name="Meng S."/>
            <person name="Li G."/>
            <person name="Viehrig K."/>
            <person name="Ye F."/>
            <person name="Su P."/>
            <person name="Kiefer A.F."/>
            <person name="Nichols A."/>
            <person name="Cepeda A.J."/>
            <person name="Yan W."/>
            <person name="Fan B."/>
            <person name="Jiang Y."/>
            <person name="Adhikari A."/>
            <person name="Zheng C.-J."/>
            <person name="Schuster L."/>
            <person name="Cowan T.M."/>
            <person name="Smanski M.J."/>
            <person name="Chevrette M.G."/>
            <person name="De Carvalho L.P.S."/>
            <person name="Shen B."/>
        </authorList>
    </citation>
    <scope>NUCLEOTIDE SEQUENCE [LARGE SCALE GENOMIC DNA]</scope>
    <source>
        <strain evidence="5 6">NPDC000234</strain>
    </source>
</reference>
<comment type="caution">
    <text evidence="5">The sequence shown here is derived from an EMBL/GenBank/DDBJ whole genome shotgun (WGS) entry which is preliminary data.</text>
</comment>